<name>B3S4K4_TRIAD</name>
<dbReference type="Pfam" id="PF13646">
    <property type="entry name" value="HEAT_2"/>
    <property type="match status" value="1"/>
</dbReference>
<dbReference type="SUPFAM" id="SSF48371">
    <property type="entry name" value="ARM repeat"/>
    <property type="match status" value="1"/>
</dbReference>
<dbReference type="InterPro" id="IPR000157">
    <property type="entry name" value="TIR_dom"/>
</dbReference>
<dbReference type="InterPro" id="IPR016024">
    <property type="entry name" value="ARM-type_fold"/>
</dbReference>
<gene>
    <name evidence="2" type="ORF">TRIADDRAFT_59118</name>
</gene>
<dbReference type="PANTHER" id="PTHR12697:SF15">
    <property type="entry name" value="TIR DOMAIN-CONTAINING PROTEIN"/>
    <property type="match status" value="1"/>
</dbReference>
<dbReference type="Gene3D" id="1.25.10.10">
    <property type="entry name" value="Leucine-rich Repeat Variant"/>
    <property type="match status" value="1"/>
</dbReference>
<feature type="domain" description="TIR" evidence="1">
    <location>
        <begin position="79"/>
        <end position="201"/>
    </location>
</feature>
<dbReference type="InterPro" id="IPR011989">
    <property type="entry name" value="ARM-like"/>
</dbReference>
<evidence type="ECO:0000259" key="1">
    <source>
        <dbReference type="Pfam" id="PF13676"/>
    </source>
</evidence>
<dbReference type="AlphaFoldDB" id="B3S4K4"/>
<dbReference type="Pfam" id="PF13676">
    <property type="entry name" value="TIR_2"/>
    <property type="match status" value="1"/>
</dbReference>
<dbReference type="GeneID" id="6756241"/>
<dbReference type="HOGENOM" id="CLU_662815_0_0_1"/>
<keyword evidence="3" id="KW-1185">Reference proteome</keyword>
<dbReference type="OMA" id="WTEFRDK"/>
<evidence type="ECO:0000313" key="3">
    <source>
        <dbReference type="Proteomes" id="UP000009022"/>
    </source>
</evidence>
<dbReference type="SMART" id="SM00567">
    <property type="entry name" value="EZ_HEAT"/>
    <property type="match status" value="3"/>
</dbReference>
<proteinExistence type="predicted"/>
<dbReference type="CTD" id="6756241"/>
<dbReference type="RefSeq" id="XP_002115191.1">
    <property type="nucleotide sequence ID" value="XM_002115155.1"/>
</dbReference>
<accession>B3S4K4</accession>
<dbReference type="GO" id="GO:0007165">
    <property type="term" value="P:signal transduction"/>
    <property type="evidence" value="ECO:0007669"/>
    <property type="project" value="InterPro"/>
</dbReference>
<dbReference type="Pfam" id="PF03130">
    <property type="entry name" value="HEAT_PBS"/>
    <property type="match status" value="1"/>
</dbReference>
<dbReference type="KEGG" id="tad:TRIADDRAFT_59118"/>
<dbReference type="EMBL" id="DS985249">
    <property type="protein sequence ID" value="EDV22647.1"/>
    <property type="molecule type" value="Genomic_DNA"/>
</dbReference>
<dbReference type="InterPro" id="IPR004155">
    <property type="entry name" value="PBS_lyase_HEAT"/>
</dbReference>
<dbReference type="Proteomes" id="UP000009022">
    <property type="component" value="Unassembled WGS sequence"/>
</dbReference>
<dbReference type="PhylomeDB" id="B3S4K4"/>
<dbReference type="SUPFAM" id="SSF52200">
    <property type="entry name" value="Toll/Interleukin receptor TIR domain"/>
    <property type="match status" value="1"/>
</dbReference>
<dbReference type="InParanoid" id="B3S4K4"/>
<protein>
    <recommendedName>
        <fullName evidence="1">TIR domain-containing protein</fullName>
    </recommendedName>
</protein>
<dbReference type="eggNOG" id="ENOG502RYM0">
    <property type="taxonomic scope" value="Eukaryota"/>
</dbReference>
<dbReference type="Gene3D" id="3.40.50.10140">
    <property type="entry name" value="Toll/interleukin-1 receptor homology (TIR) domain"/>
    <property type="match status" value="1"/>
</dbReference>
<dbReference type="GO" id="GO:0016491">
    <property type="term" value="F:oxidoreductase activity"/>
    <property type="evidence" value="ECO:0000318"/>
    <property type="project" value="GO_Central"/>
</dbReference>
<reference evidence="2 3" key="1">
    <citation type="journal article" date="2008" name="Nature">
        <title>The Trichoplax genome and the nature of placozoans.</title>
        <authorList>
            <person name="Srivastava M."/>
            <person name="Begovic E."/>
            <person name="Chapman J."/>
            <person name="Putnam N.H."/>
            <person name="Hellsten U."/>
            <person name="Kawashima T."/>
            <person name="Kuo A."/>
            <person name="Mitros T."/>
            <person name="Salamov A."/>
            <person name="Carpenter M.L."/>
            <person name="Signorovitch A.Y."/>
            <person name="Moreno M.A."/>
            <person name="Kamm K."/>
            <person name="Grimwood J."/>
            <person name="Schmutz J."/>
            <person name="Shapiro H."/>
            <person name="Grigoriev I.V."/>
            <person name="Buss L.W."/>
            <person name="Schierwater B."/>
            <person name="Dellaporta S.L."/>
            <person name="Rokhsar D.S."/>
        </authorList>
    </citation>
    <scope>NUCLEOTIDE SEQUENCE [LARGE SCALE GENOMIC DNA]</scope>
    <source>
        <strain evidence="2 3">Grell-BS-1999</strain>
    </source>
</reference>
<dbReference type="OrthoDB" id="427509at2759"/>
<organism evidence="2 3">
    <name type="scientific">Trichoplax adhaerens</name>
    <name type="common">Trichoplax reptans</name>
    <dbReference type="NCBI Taxonomy" id="10228"/>
    <lineage>
        <taxon>Eukaryota</taxon>
        <taxon>Metazoa</taxon>
        <taxon>Placozoa</taxon>
        <taxon>Uniplacotomia</taxon>
        <taxon>Trichoplacea</taxon>
        <taxon>Trichoplacidae</taxon>
        <taxon>Trichoplax</taxon>
    </lineage>
</organism>
<dbReference type="InterPro" id="IPR035897">
    <property type="entry name" value="Toll_tir_struct_dom_sf"/>
</dbReference>
<sequence length="499" mass="56892">MGSIASCGSSRKNVNNGISPVIDTEFPEVKNQAITSKDPREEDGDNQLQATDINTSITLDSFEDTSTAYKQSNEVDYDIYISYSPDDTEIVTPITAYLRNHGLKFWHLRYGSEKLKDNIDKGKAIVNAKVIIVVLSISYIKNKAKVDEVSLAYISNKPIVPLSLRYFREINQEMGFALKLTLSKLNWVFFCKKERYDKEYATVLEGVKREIRKISSHDEILENRRASFIEDDQFNFQEETASTVQHSSMSSAKSSLVTAVNFWDRHFQAQETTWVEFRKAFVSDYHDVLKRDYPDDRQEWLLQGVIWKDIFTKKDVIRKEEFTAFCGKNWSKPHKFLSCVSNQVASRLAIHEVFNMESTVRMAAVENLGKYQTPIVISALADLLDDTDPNIRAIASIALARTGVKSKKHIDKLILLLQDEDRLVRESACLSLGHMKAESSIINILNRWRNDPISHVREAALIALEEIGGEEANEAIRVTKLLGNEMNELNSYLLSENVL</sequence>
<evidence type="ECO:0000313" key="2">
    <source>
        <dbReference type="EMBL" id="EDV22647.1"/>
    </source>
</evidence>
<dbReference type="PANTHER" id="PTHR12697">
    <property type="entry name" value="PBS LYASE HEAT-LIKE PROTEIN"/>
    <property type="match status" value="1"/>
</dbReference>